<evidence type="ECO:0000256" key="3">
    <source>
        <dbReference type="ARBA" id="ARBA00022679"/>
    </source>
</evidence>
<dbReference type="InterPro" id="IPR036477">
    <property type="entry name" value="Formyl_transf_N_sf"/>
</dbReference>
<name>A0A2G9ZAB8_9BACT</name>
<gene>
    <name evidence="7" type="ORF">COX26_00590</name>
</gene>
<dbReference type="SUPFAM" id="SSF50486">
    <property type="entry name" value="FMT C-terminal domain-like"/>
    <property type="match status" value="1"/>
</dbReference>
<evidence type="ECO:0000256" key="4">
    <source>
        <dbReference type="ARBA" id="ARBA00022917"/>
    </source>
</evidence>
<dbReference type="InterPro" id="IPR002376">
    <property type="entry name" value="Formyl_transf_N"/>
</dbReference>
<comment type="caution">
    <text evidence="7">The sequence shown here is derived from an EMBL/GenBank/DDBJ whole genome shotgun (WGS) entry which is preliminary data.</text>
</comment>
<dbReference type="InterPro" id="IPR041711">
    <property type="entry name" value="Met-tRNA-FMT_N"/>
</dbReference>
<reference evidence="7 8" key="1">
    <citation type="submission" date="2017-09" db="EMBL/GenBank/DDBJ databases">
        <title>Depth-based differentiation of microbial function through sediment-hosted aquifers and enrichment of novel symbionts in the deep terrestrial subsurface.</title>
        <authorList>
            <person name="Probst A.J."/>
            <person name="Ladd B."/>
            <person name="Jarett J.K."/>
            <person name="Geller-Mcgrath D.E."/>
            <person name="Sieber C.M."/>
            <person name="Emerson J.B."/>
            <person name="Anantharaman K."/>
            <person name="Thomas B.C."/>
            <person name="Malmstrom R."/>
            <person name="Stieglmeier M."/>
            <person name="Klingl A."/>
            <person name="Woyke T."/>
            <person name="Ryan C.M."/>
            <person name="Banfield J.F."/>
        </authorList>
    </citation>
    <scope>NUCLEOTIDE SEQUENCE [LARGE SCALE GENOMIC DNA]</scope>
    <source>
        <strain evidence="7">CG23_combo_of_CG06-09_8_20_14_all_54_14</strain>
    </source>
</reference>
<dbReference type="GO" id="GO:0004479">
    <property type="term" value="F:methionyl-tRNA formyltransferase activity"/>
    <property type="evidence" value="ECO:0007669"/>
    <property type="project" value="UniProtKB-EC"/>
</dbReference>
<keyword evidence="4" id="KW-0648">Protein biosynthesis</keyword>
<sequence length="277" mass="30727">MKYAFWGTPEFAAVVLEKLIGAGFLPAIVVCNPDRPVGRKRVVTPPPVKQSILEQSEDTREQITLLQPEHPLEIRAALQDAACDFFVVAAYARILPSEILSIPRLGTVGVHPSLLPRLRGSTPIQTAILEGDAEVGTTLFVLDEQIDHGHILAQTALPDYVPDTTGYETLMRELAALSAELLIETIPRFAEGMITPRPQDETLATFTKKFATTDGFVDLEKDDPRRVMRKVLALNPEPGVYTMKDGKRMKILDAEIRDGALRLRTVQYEGKKPQTLF</sequence>
<comment type="similarity">
    <text evidence="1">Belongs to the Fmt family.</text>
</comment>
<dbReference type="AlphaFoldDB" id="A0A2G9ZAB8"/>
<protein>
    <recommendedName>
        <fullName evidence="2">methionyl-tRNA formyltransferase</fullName>
        <ecNumber evidence="2">2.1.2.9</ecNumber>
    </recommendedName>
</protein>
<organism evidence="7 8">
    <name type="scientific">Candidatus Jorgensenbacteria bacterium CG23_combo_of_CG06-09_8_20_14_all_54_14</name>
    <dbReference type="NCBI Taxonomy" id="1974595"/>
    <lineage>
        <taxon>Bacteria</taxon>
        <taxon>Candidatus Joergenseniibacteriota</taxon>
    </lineage>
</organism>
<dbReference type="SUPFAM" id="SSF53328">
    <property type="entry name" value="Formyltransferase"/>
    <property type="match status" value="1"/>
</dbReference>
<dbReference type="Gene3D" id="3.40.50.12230">
    <property type="match status" value="1"/>
</dbReference>
<keyword evidence="3 7" id="KW-0808">Transferase</keyword>
<evidence type="ECO:0000259" key="5">
    <source>
        <dbReference type="Pfam" id="PF00551"/>
    </source>
</evidence>
<dbReference type="InterPro" id="IPR044135">
    <property type="entry name" value="Met-tRNA-FMT_C"/>
</dbReference>
<dbReference type="PANTHER" id="PTHR11138:SF5">
    <property type="entry name" value="METHIONYL-TRNA FORMYLTRANSFERASE, MITOCHONDRIAL"/>
    <property type="match status" value="1"/>
</dbReference>
<dbReference type="PANTHER" id="PTHR11138">
    <property type="entry name" value="METHIONYL-TRNA FORMYLTRANSFERASE"/>
    <property type="match status" value="1"/>
</dbReference>
<dbReference type="InterPro" id="IPR011034">
    <property type="entry name" value="Formyl_transferase-like_C_sf"/>
</dbReference>
<evidence type="ECO:0000259" key="6">
    <source>
        <dbReference type="Pfam" id="PF02911"/>
    </source>
</evidence>
<accession>A0A2G9ZAB8</accession>
<dbReference type="Proteomes" id="UP000228812">
    <property type="component" value="Unassembled WGS sequence"/>
</dbReference>
<dbReference type="Pfam" id="PF02911">
    <property type="entry name" value="Formyl_trans_C"/>
    <property type="match status" value="1"/>
</dbReference>
<dbReference type="Pfam" id="PF00551">
    <property type="entry name" value="Formyl_trans_N"/>
    <property type="match status" value="1"/>
</dbReference>
<proteinExistence type="inferred from homology"/>
<evidence type="ECO:0000256" key="2">
    <source>
        <dbReference type="ARBA" id="ARBA00012261"/>
    </source>
</evidence>
<dbReference type="EMBL" id="PCRZ01000011">
    <property type="protein sequence ID" value="PIP30096.1"/>
    <property type="molecule type" value="Genomic_DNA"/>
</dbReference>
<dbReference type="CDD" id="cd08646">
    <property type="entry name" value="FMT_core_Met-tRNA-FMT_N"/>
    <property type="match status" value="1"/>
</dbReference>
<feature type="domain" description="Formyl transferase C-terminal" evidence="6">
    <location>
        <begin position="212"/>
        <end position="257"/>
    </location>
</feature>
<dbReference type="GO" id="GO:0005829">
    <property type="term" value="C:cytosol"/>
    <property type="evidence" value="ECO:0007669"/>
    <property type="project" value="TreeGrafter"/>
</dbReference>
<feature type="domain" description="Formyl transferase N-terminal" evidence="5">
    <location>
        <begin position="6"/>
        <end position="186"/>
    </location>
</feature>
<dbReference type="CDD" id="cd08704">
    <property type="entry name" value="Met_tRNA_FMT_C"/>
    <property type="match status" value="1"/>
</dbReference>
<evidence type="ECO:0000313" key="8">
    <source>
        <dbReference type="Proteomes" id="UP000228812"/>
    </source>
</evidence>
<evidence type="ECO:0000256" key="1">
    <source>
        <dbReference type="ARBA" id="ARBA00010699"/>
    </source>
</evidence>
<evidence type="ECO:0000313" key="7">
    <source>
        <dbReference type="EMBL" id="PIP30096.1"/>
    </source>
</evidence>
<dbReference type="InterPro" id="IPR005793">
    <property type="entry name" value="Formyl_trans_C"/>
</dbReference>
<dbReference type="EC" id="2.1.2.9" evidence="2"/>